<dbReference type="EMBL" id="KZ309650">
    <property type="protein sequence ID" value="KAG8239441.1"/>
    <property type="molecule type" value="Genomic_DNA"/>
</dbReference>
<proteinExistence type="predicted"/>
<evidence type="ECO:0000256" key="1">
    <source>
        <dbReference type="ARBA" id="ARBA00004123"/>
    </source>
</evidence>
<evidence type="ECO:0000256" key="6">
    <source>
        <dbReference type="ARBA" id="ARBA00067416"/>
    </source>
</evidence>
<dbReference type="GO" id="GO:0035267">
    <property type="term" value="C:NuA4 histone acetyltransferase complex"/>
    <property type="evidence" value="ECO:0007669"/>
    <property type="project" value="InterPro"/>
</dbReference>
<dbReference type="Pfam" id="PF05499">
    <property type="entry name" value="DMAP1"/>
    <property type="match status" value="1"/>
</dbReference>
<feature type="domain" description="DNA methyltransferase 1-associated 1" evidence="8">
    <location>
        <begin position="244"/>
        <end position="407"/>
    </location>
</feature>
<sequence length="471" mass="53636">MADVRDILELERPPTPEITKEAILGVSEKKKIKPKKAHEPMKRPEGMHRELFALLYTDNMDAAPIFPTDTGQGYKQMKAKLGMRKVRPWKWMPFTNPARKDGAVFHHWRRVADEGKEYPFAQFNKQVNIPTYTDNEYRAALATGVPGVTAGGPEGWSREETDHLMDLCRRFDLRFPVIHDRWDRSQFPERSVEDLKERYYEICSLLAVLRGQETKTYVFDADHERRRKEQLRRLFDRTPDQIEEEQTLLNELRKIEARKKEREKKTQDLQKLITAADSQVESRKAERKVNKKKLLHHPLRPRPDATAVETAGIKFPDFKSTGVSLRSQRMKLPASVGQKKTKAIEHLLHELNIELNPMPTEEISIHFNELRSDMVLLYELKTALATCEFELQTLRHQYEALNPGKTLAIPTSVSSVADKSLATSSSSTVTSGGQQGLPVGAVTDAQKQQKPISEIIDVVGSPGTPPGVACS</sequence>
<dbReference type="OrthoDB" id="19740at2759"/>
<evidence type="ECO:0000256" key="2">
    <source>
        <dbReference type="ARBA" id="ARBA00022853"/>
    </source>
</evidence>
<dbReference type="GO" id="GO:0006281">
    <property type="term" value="P:DNA repair"/>
    <property type="evidence" value="ECO:0007669"/>
    <property type="project" value="InterPro"/>
</dbReference>
<dbReference type="Gene3D" id="1.10.10.60">
    <property type="entry name" value="Homeodomain-like"/>
    <property type="match status" value="1"/>
</dbReference>
<dbReference type="PANTHER" id="PTHR12855:SF10">
    <property type="entry name" value="DNA METHYLTRANSFERASE 1-ASSOCIATED PROTEIN 1"/>
    <property type="match status" value="1"/>
</dbReference>
<dbReference type="InterPro" id="IPR027109">
    <property type="entry name" value="Swc4/Dmap1"/>
</dbReference>
<comment type="subcellular location">
    <subcellularLocation>
        <location evidence="1">Nucleus</location>
    </subcellularLocation>
</comment>
<evidence type="ECO:0000256" key="3">
    <source>
        <dbReference type="ARBA" id="ARBA00023015"/>
    </source>
</evidence>
<protein>
    <recommendedName>
        <fullName evidence="6">DNA methyltransferase 1-associated protein 1</fullName>
    </recommendedName>
</protein>
<evidence type="ECO:0000259" key="8">
    <source>
        <dbReference type="Pfam" id="PF05499"/>
    </source>
</evidence>
<reference evidence="10" key="2">
    <citation type="submission" date="2017-10" db="EMBL/GenBank/DDBJ databases">
        <title>Ladona fulva Genome sequencing and assembly.</title>
        <authorList>
            <person name="Murali S."/>
            <person name="Richards S."/>
            <person name="Bandaranaike D."/>
            <person name="Bellair M."/>
            <person name="Blankenburg K."/>
            <person name="Chao H."/>
            <person name="Dinh H."/>
            <person name="Doddapaneni H."/>
            <person name="Dugan-Rocha S."/>
            <person name="Elkadiri S."/>
            <person name="Gnanaolivu R."/>
            <person name="Hernandez B."/>
            <person name="Skinner E."/>
            <person name="Javaid M."/>
            <person name="Lee S."/>
            <person name="Li M."/>
            <person name="Ming W."/>
            <person name="Munidasa M."/>
            <person name="Muniz J."/>
            <person name="Nguyen L."/>
            <person name="Hughes D."/>
            <person name="Osuji N."/>
            <person name="Pu L.-L."/>
            <person name="Puazo M."/>
            <person name="Qu C."/>
            <person name="Quiroz J."/>
            <person name="Raj R."/>
            <person name="Weissenberger G."/>
            <person name="Xin Y."/>
            <person name="Zou X."/>
            <person name="Han Y."/>
            <person name="Worley K."/>
            <person name="Muzny D."/>
            <person name="Gibbs R."/>
        </authorList>
    </citation>
    <scope>NUCLEOTIDE SEQUENCE</scope>
    <source>
        <strain evidence="10">Sampled in the wild</strain>
    </source>
</reference>
<evidence type="ECO:0000256" key="7">
    <source>
        <dbReference type="SAM" id="Coils"/>
    </source>
</evidence>
<dbReference type="GO" id="GO:0003714">
    <property type="term" value="F:transcription corepressor activity"/>
    <property type="evidence" value="ECO:0007669"/>
    <property type="project" value="TreeGrafter"/>
</dbReference>
<evidence type="ECO:0000313" key="11">
    <source>
        <dbReference type="Proteomes" id="UP000792457"/>
    </source>
</evidence>
<dbReference type="GO" id="GO:0006338">
    <property type="term" value="P:chromatin remodeling"/>
    <property type="evidence" value="ECO:0007669"/>
    <property type="project" value="InterPro"/>
</dbReference>
<keyword evidence="11" id="KW-1185">Reference proteome</keyword>
<dbReference type="InterPro" id="IPR008468">
    <property type="entry name" value="DMAP1"/>
</dbReference>
<name>A0A8K0KTB4_LADFU</name>
<feature type="domain" description="DAMP1 SANT/Myb-like" evidence="9">
    <location>
        <begin position="118"/>
        <end position="206"/>
    </location>
</feature>
<comment type="caution">
    <text evidence="10">The sequence shown here is derived from an EMBL/GenBank/DDBJ whole genome shotgun (WGS) entry which is preliminary data.</text>
</comment>
<dbReference type="FunFam" id="1.10.10.60:FF:000087">
    <property type="entry name" value="DNA methyltransferase 1-associated protein 1"/>
    <property type="match status" value="1"/>
</dbReference>
<keyword evidence="2" id="KW-0156">Chromatin regulator</keyword>
<dbReference type="Pfam" id="PF16282">
    <property type="entry name" value="SANT_DAMP1_like"/>
    <property type="match status" value="1"/>
</dbReference>
<dbReference type="GO" id="GO:0000122">
    <property type="term" value="P:negative regulation of transcription by RNA polymerase II"/>
    <property type="evidence" value="ECO:0007669"/>
    <property type="project" value="TreeGrafter"/>
</dbReference>
<dbReference type="InterPro" id="IPR032563">
    <property type="entry name" value="DAMP1_SANT-like"/>
</dbReference>
<evidence type="ECO:0000313" key="10">
    <source>
        <dbReference type="EMBL" id="KAG8239441.1"/>
    </source>
</evidence>
<keyword evidence="5" id="KW-0539">Nucleus</keyword>
<evidence type="ECO:0000256" key="5">
    <source>
        <dbReference type="ARBA" id="ARBA00023242"/>
    </source>
</evidence>
<accession>A0A8K0KTB4</accession>
<reference evidence="10" key="1">
    <citation type="submission" date="2013-04" db="EMBL/GenBank/DDBJ databases">
        <authorList>
            <person name="Qu J."/>
            <person name="Murali S.C."/>
            <person name="Bandaranaike D."/>
            <person name="Bellair M."/>
            <person name="Blankenburg K."/>
            <person name="Chao H."/>
            <person name="Dinh H."/>
            <person name="Doddapaneni H."/>
            <person name="Downs B."/>
            <person name="Dugan-Rocha S."/>
            <person name="Elkadiri S."/>
            <person name="Gnanaolivu R.D."/>
            <person name="Hernandez B."/>
            <person name="Javaid M."/>
            <person name="Jayaseelan J.C."/>
            <person name="Lee S."/>
            <person name="Li M."/>
            <person name="Ming W."/>
            <person name="Munidasa M."/>
            <person name="Muniz J."/>
            <person name="Nguyen L."/>
            <person name="Ongeri F."/>
            <person name="Osuji N."/>
            <person name="Pu L.-L."/>
            <person name="Puazo M."/>
            <person name="Qu C."/>
            <person name="Quiroz J."/>
            <person name="Raj R."/>
            <person name="Weissenberger G."/>
            <person name="Xin Y."/>
            <person name="Zou X."/>
            <person name="Han Y."/>
            <person name="Richards S."/>
            <person name="Worley K."/>
            <person name="Muzny D."/>
            <person name="Gibbs R."/>
        </authorList>
    </citation>
    <scope>NUCLEOTIDE SEQUENCE</scope>
    <source>
        <strain evidence="10">Sampled in the wild</strain>
    </source>
</reference>
<evidence type="ECO:0000256" key="4">
    <source>
        <dbReference type="ARBA" id="ARBA00023163"/>
    </source>
</evidence>
<feature type="coiled-coil region" evidence="7">
    <location>
        <begin position="242"/>
        <end position="272"/>
    </location>
</feature>
<dbReference type="PANTHER" id="PTHR12855">
    <property type="entry name" value="DNA METHYLTRANSFERASE 1-ASSOCIATED PROTEIN 1 FAMILY MEMBER"/>
    <property type="match status" value="1"/>
</dbReference>
<gene>
    <name evidence="10" type="ORF">J437_LFUL017434</name>
</gene>
<evidence type="ECO:0000259" key="9">
    <source>
        <dbReference type="Pfam" id="PF16282"/>
    </source>
</evidence>
<dbReference type="AlphaFoldDB" id="A0A8K0KTB4"/>
<dbReference type="Proteomes" id="UP000792457">
    <property type="component" value="Unassembled WGS sequence"/>
</dbReference>
<organism evidence="10 11">
    <name type="scientific">Ladona fulva</name>
    <name type="common">Scarce chaser dragonfly</name>
    <name type="synonym">Libellula fulva</name>
    <dbReference type="NCBI Taxonomy" id="123851"/>
    <lineage>
        <taxon>Eukaryota</taxon>
        <taxon>Metazoa</taxon>
        <taxon>Ecdysozoa</taxon>
        <taxon>Arthropoda</taxon>
        <taxon>Hexapoda</taxon>
        <taxon>Insecta</taxon>
        <taxon>Pterygota</taxon>
        <taxon>Palaeoptera</taxon>
        <taxon>Odonata</taxon>
        <taxon>Epiprocta</taxon>
        <taxon>Anisoptera</taxon>
        <taxon>Libelluloidea</taxon>
        <taxon>Libellulidae</taxon>
        <taxon>Ladona</taxon>
    </lineage>
</organism>
<keyword evidence="3" id="KW-0805">Transcription regulation</keyword>
<dbReference type="GO" id="GO:0000812">
    <property type="term" value="C:Swr1 complex"/>
    <property type="evidence" value="ECO:0007669"/>
    <property type="project" value="TreeGrafter"/>
</dbReference>
<keyword evidence="7" id="KW-0175">Coiled coil</keyword>
<keyword evidence="4" id="KW-0804">Transcription</keyword>